<evidence type="ECO:0008006" key="4">
    <source>
        <dbReference type="Google" id="ProtNLM"/>
    </source>
</evidence>
<accession>A0A0B1RXI7</accession>
<keyword evidence="3" id="KW-1185">Reference proteome</keyword>
<protein>
    <recommendedName>
        <fullName evidence="4">Reverse transcriptase domain-containing protein</fullName>
    </recommendedName>
</protein>
<dbReference type="PANTHER" id="PTHR47027:SF20">
    <property type="entry name" value="REVERSE TRANSCRIPTASE-LIKE PROTEIN WITH RNA-DIRECTED DNA POLYMERASE DOMAIN"/>
    <property type="match status" value="1"/>
</dbReference>
<proteinExistence type="predicted"/>
<evidence type="ECO:0000256" key="1">
    <source>
        <dbReference type="SAM" id="MobiDB-lite"/>
    </source>
</evidence>
<feature type="region of interest" description="Disordered" evidence="1">
    <location>
        <begin position="280"/>
        <end position="300"/>
    </location>
</feature>
<reference evidence="2 3" key="1">
    <citation type="submission" date="2014-03" db="EMBL/GenBank/DDBJ databases">
        <title>Draft genome of the hookworm Oesophagostomum dentatum.</title>
        <authorList>
            <person name="Mitreva M."/>
        </authorList>
    </citation>
    <scope>NUCLEOTIDE SEQUENCE [LARGE SCALE GENOMIC DNA]</scope>
    <source>
        <strain evidence="2 3">OD-Hann</strain>
    </source>
</reference>
<dbReference type="EMBL" id="KN610427">
    <property type="protein sequence ID" value="KHJ77778.1"/>
    <property type="molecule type" value="Genomic_DNA"/>
</dbReference>
<sequence length="300" mass="34521">MLFNAALQQCISCLQWNRKGIEGGTNGWFLSHLRYLDDIVIFSSSLDEAQTMLKELDVVGTAIGLRIDRNLTKFMTNSDKEDIQLFLDGGEIEKTLSHVYLGRSINMNLDLLEELDRRQQEACAACLRLELSPNLPQNVDELSELFDREILPVLCFAAKTWSGVSAAKFLKIFCCIHRSLRRSFLKKGQEEDRFDANVKLEQSLQEEDRFDANVKLEQSLQEEDRFDAESKPERSSEEEADKVYADFKVLKYAWEMKHRWAGQIIRAKDNRWTKATLLWATEGPGSPGKTKPKWADVFKS</sequence>
<name>A0A0B1RXI7_OESDE</name>
<dbReference type="AlphaFoldDB" id="A0A0B1RXI7"/>
<feature type="non-terminal residue" evidence="2">
    <location>
        <position position="300"/>
    </location>
</feature>
<dbReference type="OrthoDB" id="410104at2759"/>
<gene>
    <name evidence="2" type="ORF">OESDEN_22602</name>
</gene>
<dbReference type="Proteomes" id="UP000053660">
    <property type="component" value="Unassembled WGS sequence"/>
</dbReference>
<dbReference type="PANTHER" id="PTHR47027">
    <property type="entry name" value="REVERSE TRANSCRIPTASE DOMAIN-CONTAINING PROTEIN"/>
    <property type="match status" value="1"/>
</dbReference>
<evidence type="ECO:0000313" key="2">
    <source>
        <dbReference type="EMBL" id="KHJ77778.1"/>
    </source>
</evidence>
<organism evidence="2 3">
    <name type="scientific">Oesophagostomum dentatum</name>
    <name type="common">Nodular worm</name>
    <dbReference type="NCBI Taxonomy" id="61180"/>
    <lineage>
        <taxon>Eukaryota</taxon>
        <taxon>Metazoa</taxon>
        <taxon>Ecdysozoa</taxon>
        <taxon>Nematoda</taxon>
        <taxon>Chromadorea</taxon>
        <taxon>Rhabditida</taxon>
        <taxon>Rhabditina</taxon>
        <taxon>Rhabditomorpha</taxon>
        <taxon>Strongyloidea</taxon>
        <taxon>Strongylidae</taxon>
        <taxon>Oesophagostomum</taxon>
    </lineage>
</organism>
<evidence type="ECO:0000313" key="3">
    <source>
        <dbReference type="Proteomes" id="UP000053660"/>
    </source>
</evidence>